<keyword evidence="7 9" id="KW-1133">Transmembrane helix</keyword>
<dbReference type="PANTHER" id="PTHR30413:SF8">
    <property type="entry name" value="TRANSPORT PERMEASE PROTEIN"/>
    <property type="match status" value="1"/>
</dbReference>
<feature type="transmembrane region" description="Helical" evidence="9">
    <location>
        <begin position="122"/>
        <end position="142"/>
    </location>
</feature>
<comment type="subcellular location">
    <subcellularLocation>
        <location evidence="1">Cell inner membrane</location>
        <topology evidence="1">Multi-pass membrane protein</topology>
    </subcellularLocation>
    <subcellularLocation>
        <location evidence="9">Cell membrane</location>
        <topology evidence="9">Multi-pass membrane protein</topology>
    </subcellularLocation>
</comment>
<name>A0A849JX48_9MICO</name>
<evidence type="ECO:0000256" key="7">
    <source>
        <dbReference type="ARBA" id="ARBA00022989"/>
    </source>
</evidence>
<keyword evidence="4 9" id="KW-1003">Cell membrane</keyword>
<keyword evidence="8 9" id="KW-0472">Membrane</keyword>
<feature type="transmembrane region" description="Helical" evidence="9">
    <location>
        <begin position="191"/>
        <end position="210"/>
    </location>
</feature>
<dbReference type="GO" id="GO:0015920">
    <property type="term" value="P:lipopolysaccharide transport"/>
    <property type="evidence" value="ECO:0007669"/>
    <property type="project" value="TreeGrafter"/>
</dbReference>
<evidence type="ECO:0000256" key="8">
    <source>
        <dbReference type="ARBA" id="ARBA00023136"/>
    </source>
</evidence>
<feature type="domain" description="ABC transmembrane type-2" evidence="10">
    <location>
        <begin position="38"/>
        <end position="275"/>
    </location>
</feature>
<sequence length="282" mass="31878">MGVRPPLWTYIKDVARRGPFIRVLGTSTAYARNQNTYLGQLWAVLNPILNASVYVLIFGMLLNVSRGVDNTIAFIVIGVFLFRFVEQSVNGGAQSIAKRSNLIRSLHFPRAVLPLSNVMSHLTTLVPSLVVMCLIVLGSGLLPGYDPVPLTWEWLLLVPAVGLLWVFNMGIAFIMARLVAITPDLDNVISFVLRLTMYASGVIFPVVRYVNELPQWMQGWTTTILEYQPVAVYLYLARASLMNEDAFLQDPFKWWLGIIWAVVFFVAGFIIFWRGEERYGRD</sequence>
<dbReference type="Proteomes" id="UP000557204">
    <property type="component" value="Unassembled WGS sequence"/>
</dbReference>
<comment type="similarity">
    <text evidence="2 9">Belongs to the ABC-2 integral membrane protein family.</text>
</comment>
<accession>A0A849JX48</accession>
<dbReference type="GO" id="GO:0140359">
    <property type="term" value="F:ABC-type transporter activity"/>
    <property type="evidence" value="ECO:0007669"/>
    <property type="project" value="InterPro"/>
</dbReference>
<feature type="transmembrane region" description="Helical" evidence="9">
    <location>
        <begin position="41"/>
        <end position="62"/>
    </location>
</feature>
<feature type="transmembrane region" description="Helical" evidence="9">
    <location>
        <begin position="154"/>
        <end position="179"/>
    </location>
</feature>
<evidence type="ECO:0000256" key="3">
    <source>
        <dbReference type="ARBA" id="ARBA00022448"/>
    </source>
</evidence>
<proteinExistence type="inferred from homology"/>
<dbReference type="InterPro" id="IPR013525">
    <property type="entry name" value="ABC2_TM"/>
</dbReference>
<comment type="caution">
    <text evidence="11">The sequence shown here is derived from an EMBL/GenBank/DDBJ whole genome shotgun (WGS) entry which is preliminary data.</text>
</comment>
<keyword evidence="3 9" id="KW-0813">Transport</keyword>
<protein>
    <recommendedName>
        <fullName evidence="9">Transport permease protein</fullName>
    </recommendedName>
</protein>
<gene>
    <name evidence="11" type="ORF">HLI28_10110</name>
</gene>
<evidence type="ECO:0000256" key="9">
    <source>
        <dbReference type="RuleBase" id="RU361157"/>
    </source>
</evidence>
<dbReference type="InterPro" id="IPR047817">
    <property type="entry name" value="ABC2_TM_bact-type"/>
</dbReference>
<dbReference type="AlphaFoldDB" id="A0A849JX48"/>
<evidence type="ECO:0000256" key="2">
    <source>
        <dbReference type="ARBA" id="ARBA00007783"/>
    </source>
</evidence>
<evidence type="ECO:0000259" key="10">
    <source>
        <dbReference type="PROSITE" id="PS51012"/>
    </source>
</evidence>
<dbReference type="Pfam" id="PF01061">
    <property type="entry name" value="ABC2_membrane"/>
    <property type="match status" value="1"/>
</dbReference>
<reference evidence="11 12" key="1">
    <citation type="submission" date="2020-05" db="EMBL/GenBank/DDBJ databases">
        <title>Genome sequence of Isoptericola sp. JC619 isolated from Chilika lagoon, India.</title>
        <authorList>
            <person name="Kumar D."/>
            <person name="Appam K."/>
            <person name="Gandham S."/>
            <person name="Uppada J."/>
            <person name="Sasikala C."/>
            <person name="Venkata Ramana C."/>
        </authorList>
    </citation>
    <scope>NUCLEOTIDE SEQUENCE [LARGE SCALE GENOMIC DNA]</scope>
    <source>
        <strain evidence="11 12">JC619</strain>
    </source>
</reference>
<evidence type="ECO:0000256" key="4">
    <source>
        <dbReference type="ARBA" id="ARBA00022475"/>
    </source>
</evidence>
<evidence type="ECO:0000313" key="11">
    <source>
        <dbReference type="EMBL" id="NNU27892.1"/>
    </source>
</evidence>
<feature type="transmembrane region" description="Helical" evidence="9">
    <location>
        <begin position="68"/>
        <end position="85"/>
    </location>
</feature>
<evidence type="ECO:0000313" key="12">
    <source>
        <dbReference type="Proteomes" id="UP000557204"/>
    </source>
</evidence>
<dbReference type="EMBL" id="JABFAJ010000018">
    <property type="protein sequence ID" value="NNU27892.1"/>
    <property type="molecule type" value="Genomic_DNA"/>
</dbReference>
<keyword evidence="5" id="KW-0997">Cell inner membrane</keyword>
<dbReference type="PANTHER" id="PTHR30413">
    <property type="entry name" value="INNER MEMBRANE TRANSPORT PERMEASE"/>
    <property type="match status" value="1"/>
</dbReference>
<evidence type="ECO:0000256" key="1">
    <source>
        <dbReference type="ARBA" id="ARBA00004429"/>
    </source>
</evidence>
<evidence type="ECO:0000256" key="5">
    <source>
        <dbReference type="ARBA" id="ARBA00022519"/>
    </source>
</evidence>
<feature type="transmembrane region" description="Helical" evidence="9">
    <location>
        <begin position="254"/>
        <end position="273"/>
    </location>
</feature>
<dbReference type="GO" id="GO:0005886">
    <property type="term" value="C:plasma membrane"/>
    <property type="evidence" value="ECO:0007669"/>
    <property type="project" value="UniProtKB-SubCell"/>
</dbReference>
<organism evidence="11 12">
    <name type="scientific">Isoptericola sediminis</name>
    <dbReference type="NCBI Taxonomy" id="2733572"/>
    <lineage>
        <taxon>Bacteria</taxon>
        <taxon>Bacillati</taxon>
        <taxon>Actinomycetota</taxon>
        <taxon>Actinomycetes</taxon>
        <taxon>Micrococcales</taxon>
        <taxon>Promicromonosporaceae</taxon>
        <taxon>Isoptericola</taxon>
    </lineage>
</organism>
<evidence type="ECO:0000256" key="6">
    <source>
        <dbReference type="ARBA" id="ARBA00022692"/>
    </source>
</evidence>
<dbReference type="PROSITE" id="PS51012">
    <property type="entry name" value="ABC_TM2"/>
    <property type="match status" value="1"/>
</dbReference>
<keyword evidence="12" id="KW-1185">Reference proteome</keyword>
<keyword evidence="6 9" id="KW-0812">Transmembrane</keyword>